<dbReference type="EMBL" id="JAJSOW010000106">
    <property type="protein sequence ID" value="KAI9160653.1"/>
    <property type="molecule type" value="Genomic_DNA"/>
</dbReference>
<keyword evidence="3" id="KW-1185">Reference proteome</keyword>
<proteinExistence type="predicted"/>
<name>A0AAD5IE37_ACENE</name>
<accession>A0AAD5IE37</accession>
<sequence length="131" mass="14994">MLSSSQAFRFRIGPANGYAAPEYLETVTCDDDSDSDDGTERNARRRRQKCHNAMQLAVNGFTKTERPSLRPRFRGGHYVAYKAAQLTQMNQFSFEGFFHFTAPEIPRGGARNAITPRNWQPMVSRRRRGHP</sequence>
<reference evidence="2" key="2">
    <citation type="submission" date="2023-02" db="EMBL/GenBank/DDBJ databases">
        <authorList>
            <person name="Swenson N.G."/>
            <person name="Wegrzyn J.L."/>
            <person name="Mcevoy S.L."/>
        </authorList>
    </citation>
    <scope>NUCLEOTIDE SEQUENCE</scope>
    <source>
        <strain evidence="2">91603</strain>
        <tissue evidence="2">Leaf</tissue>
    </source>
</reference>
<evidence type="ECO:0000313" key="3">
    <source>
        <dbReference type="Proteomes" id="UP001064489"/>
    </source>
</evidence>
<dbReference type="Proteomes" id="UP001064489">
    <property type="component" value="Chromosome 2"/>
</dbReference>
<reference evidence="2" key="1">
    <citation type="journal article" date="2022" name="Plant J.">
        <title>Strategies of tolerance reflected in two North American maple genomes.</title>
        <authorList>
            <person name="McEvoy S.L."/>
            <person name="Sezen U.U."/>
            <person name="Trouern-Trend A."/>
            <person name="McMahon S.M."/>
            <person name="Schaberg P.G."/>
            <person name="Yang J."/>
            <person name="Wegrzyn J.L."/>
            <person name="Swenson N.G."/>
        </authorList>
    </citation>
    <scope>NUCLEOTIDE SEQUENCE</scope>
    <source>
        <strain evidence="2">91603</strain>
    </source>
</reference>
<gene>
    <name evidence="2" type="ORF">LWI28_010347</name>
</gene>
<feature type="region of interest" description="Disordered" evidence="1">
    <location>
        <begin position="29"/>
        <end position="49"/>
    </location>
</feature>
<protein>
    <submittedName>
        <fullName evidence="2">Uncharacterized protein</fullName>
    </submittedName>
</protein>
<organism evidence="2 3">
    <name type="scientific">Acer negundo</name>
    <name type="common">Box elder</name>
    <dbReference type="NCBI Taxonomy" id="4023"/>
    <lineage>
        <taxon>Eukaryota</taxon>
        <taxon>Viridiplantae</taxon>
        <taxon>Streptophyta</taxon>
        <taxon>Embryophyta</taxon>
        <taxon>Tracheophyta</taxon>
        <taxon>Spermatophyta</taxon>
        <taxon>Magnoliopsida</taxon>
        <taxon>eudicotyledons</taxon>
        <taxon>Gunneridae</taxon>
        <taxon>Pentapetalae</taxon>
        <taxon>rosids</taxon>
        <taxon>malvids</taxon>
        <taxon>Sapindales</taxon>
        <taxon>Sapindaceae</taxon>
        <taxon>Hippocastanoideae</taxon>
        <taxon>Acereae</taxon>
        <taxon>Acer</taxon>
    </lineage>
</organism>
<evidence type="ECO:0000313" key="2">
    <source>
        <dbReference type="EMBL" id="KAI9160653.1"/>
    </source>
</evidence>
<evidence type="ECO:0000256" key="1">
    <source>
        <dbReference type="SAM" id="MobiDB-lite"/>
    </source>
</evidence>
<comment type="caution">
    <text evidence="2">The sequence shown here is derived from an EMBL/GenBank/DDBJ whole genome shotgun (WGS) entry which is preliminary data.</text>
</comment>
<dbReference type="AlphaFoldDB" id="A0AAD5IE37"/>